<dbReference type="InterPro" id="IPR051481">
    <property type="entry name" value="BTB-POZ/Galectin-3-binding"/>
</dbReference>
<reference evidence="3 4" key="1">
    <citation type="submission" date="2019-01" db="EMBL/GenBank/DDBJ databases">
        <authorList>
            <person name="Ferrante I. M."/>
        </authorList>
    </citation>
    <scope>NUCLEOTIDE SEQUENCE [LARGE SCALE GENOMIC DNA]</scope>
    <source>
        <strain evidence="3 4">B856</strain>
    </source>
</reference>
<accession>A0A448YVW2</accession>
<evidence type="ECO:0000313" key="4">
    <source>
        <dbReference type="Proteomes" id="UP000291116"/>
    </source>
</evidence>
<dbReference type="AlphaFoldDB" id="A0A448YVW2"/>
<feature type="compositionally biased region" description="Basic residues" evidence="1">
    <location>
        <begin position="11"/>
        <end position="29"/>
    </location>
</feature>
<dbReference type="PANTHER" id="PTHR24410">
    <property type="entry name" value="HL07962P-RELATED"/>
    <property type="match status" value="1"/>
</dbReference>
<dbReference type="PROSITE" id="PS50097">
    <property type="entry name" value="BTB"/>
    <property type="match status" value="1"/>
</dbReference>
<protein>
    <recommendedName>
        <fullName evidence="2">BTB domain-containing protein</fullName>
    </recommendedName>
</protein>
<evidence type="ECO:0000313" key="3">
    <source>
        <dbReference type="EMBL" id="VEU33947.1"/>
    </source>
</evidence>
<organism evidence="3 4">
    <name type="scientific">Pseudo-nitzschia multistriata</name>
    <dbReference type="NCBI Taxonomy" id="183589"/>
    <lineage>
        <taxon>Eukaryota</taxon>
        <taxon>Sar</taxon>
        <taxon>Stramenopiles</taxon>
        <taxon>Ochrophyta</taxon>
        <taxon>Bacillariophyta</taxon>
        <taxon>Bacillariophyceae</taxon>
        <taxon>Bacillariophycidae</taxon>
        <taxon>Bacillariales</taxon>
        <taxon>Bacillariaceae</taxon>
        <taxon>Pseudo-nitzschia</taxon>
    </lineage>
</organism>
<feature type="region of interest" description="Disordered" evidence="1">
    <location>
        <begin position="254"/>
        <end position="293"/>
    </location>
</feature>
<dbReference type="OrthoDB" id="48361at2759"/>
<feature type="compositionally biased region" description="Basic and acidic residues" evidence="1">
    <location>
        <begin position="30"/>
        <end position="42"/>
    </location>
</feature>
<dbReference type="InterPro" id="IPR011333">
    <property type="entry name" value="SKP1/BTB/POZ_sf"/>
</dbReference>
<feature type="compositionally biased region" description="Basic residues" evidence="1">
    <location>
        <begin position="106"/>
        <end position="115"/>
    </location>
</feature>
<dbReference type="SUPFAM" id="SSF54695">
    <property type="entry name" value="POZ domain"/>
    <property type="match status" value="1"/>
</dbReference>
<dbReference type="CDD" id="cd18186">
    <property type="entry name" value="BTB_POZ_ZBTB_KLHL-like"/>
    <property type="match status" value="1"/>
</dbReference>
<dbReference type="SMART" id="SM00225">
    <property type="entry name" value="BTB"/>
    <property type="match status" value="1"/>
</dbReference>
<dbReference type="Proteomes" id="UP000291116">
    <property type="component" value="Unassembled WGS sequence"/>
</dbReference>
<feature type="domain" description="BTB" evidence="2">
    <location>
        <begin position="322"/>
        <end position="388"/>
    </location>
</feature>
<keyword evidence="4" id="KW-1185">Reference proteome</keyword>
<feature type="region of interest" description="Disordered" evidence="1">
    <location>
        <begin position="1"/>
        <end position="134"/>
    </location>
</feature>
<proteinExistence type="predicted"/>
<dbReference type="InterPro" id="IPR000210">
    <property type="entry name" value="BTB/POZ_dom"/>
</dbReference>
<name>A0A448YVW2_9STRA</name>
<evidence type="ECO:0000259" key="2">
    <source>
        <dbReference type="PROSITE" id="PS50097"/>
    </source>
</evidence>
<dbReference type="Pfam" id="PF00651">
    <property type="entry name" value="BTB"/>
    <property type="match status" value="1"/>
</dbReference>
<dbReference type="PANTHER" id="PTHR24410:SF23">
    <property type="entry name" value="BTB DOMAIN-CONTAINING PROTEIN-RELATED"/>
    <property type="match status" value="1"/>
</dbReference>
<dbReference type="EMBL" id="CAACVS010000015">
    <property type="protein sequence ID" value="VEU33947.1"/>
    <property type="molecule type" value="Genomic_DNA"/>
</dbReference>
<evidence type="ECO:0000256" key="1">
    <source>
        <dbReference type="SAM" id="MobiDB-lite"/>
    </source>
</evidence>
<gene>
    <name evidence="3" type="ORF">PSNMU_V1.4_AUG-EV-PASAV3_0006770</name>
</gene>
<feature type="compositionally biased region" description="Low complexity" evidence="1">
    <location>
        <begin position="77"/>
        <end position="89"/>
    </location>
</feature>
<sequence>MDRHPSLGTPRRLRQRQGKARQGKARHVASRHDTAVPGRERATAPAFRGPSPPCGTGDRFRSRDAVPHGSCRGGSEPAPASAAAPKATPCRGVPGNCNAPPLPRSSRGRATRRPTRPASRFRNGTPFRGNSGSAAVEPVSVLRNPSTLAGTKFRRETTADWCIRRCGFVGSVRLQHSFSLSLRERHLASSGVAADSIRYRSAHHDTHTCLQNSLCLSLSRSRSLTHRASRELAVSVFPITACAAAFRMRKQELTSLEGQDPDENKSNDDEGSYVASDNISFEDPTPQAEERTLSWRNDPAYNFSDWKLRVVVRKNRAGDSAADSSLPAHETTYNVHRNILAVGERRSQYFANLLHYGIDDGGGSSVVELAPRAAACFPDLLDFVYSSEAFCVTTRNAIALLFLARAFQVPSLEARAEAFVEKDLRLVTFGCYLADALYFSEEAVALRAMDACEREVLSLLNGRGGAERAKRPRGLCKLLGVPLLASVLEAEHRARTVWSVLTEERPGLGAKQALLGVLFRRKEPEGGDS</sequence>
<dbReference type="Gene3D" id="3.30.710.10">
    <property type="entry name" value="Potassium Channel Kv1.1, Chain A"/>
    <property type="match status" value="1"/>
</dbReference>